<evidence type="ECO:0000256" key="1">
    <source>
        <dbReference type="SAM" id="MobiDB-lite"/>
    </source>
</evidence>
<feature type="region of interest" description="Disordered" evidence="1">
    <location>
        <begin position="95"/>
        <end position="121"/>
    </location>
</feature>
<gene>
    <name evidence="4" type="ORF">ACFPXP_13925</name>
</gene>
<reference evidence="5" key="1">
    <citation type="journal article" date="2019" name="Int. J. Syst. Evol. Microbiol.">
        <title>The Global Catalogue of Microorganisms (GCM) 10K type strain sequencing project: providing services to taxonomists for standard genome sequencing and annotation.</title>
        <authorList>
            <consortium name="The Broad Institute Genomics Platform"/>
            <consortium name="The Broad Institute Genome Sequencing Center for Infectious Disease"/>
            <person name="Wu L."/>
            <person name="Ma J."/>
        </authorList>
    </citation>
    <scope>NUCLEOTIDE SEQUENCE [LARGE SCALE GENOMIC DNA]</scope>
    <source>
        <strain evidence="5">CCM 8749</strain>
    </source>
</reference>
<dbReference type="RefSeq" id="WP_379894894.1">
    <property type="nucleotide sequence ID" value="NZ_CBCSCT010000039.1"/>
</dbReference>
<sequence length="260" mass="29779">MDKDRFELEFDRAFEEAAKNHTVVPDPLESWKKVEKKLQRRRTRRQRLKMLPYIAASFILGAVIFSTPAVTNAFSPVFQTLKQIQEDMVTFIYGSNEEDPSESRTAPPNDTEKEDVSTTESMRQTAAVHQNYRTWEEAAPYVSFYPAAVSYVPEGFHLADVRLAFREGDDYANEAVLLYEKDHLRYRIMLELLEAGESITSATDKDSSKYEEIVIHGAEAILTVSADDRARLEYLYNNIYISISGSLSKEDIIQIAENIK</sequence>
<feature type="domain" description="DUF4367" evidence="3">
    <location>
        <begin position="149"/>
        <end position="259"/>
    </location>
</feature>
<dbReference type="Proteomes" id="UP001596250">
    <property type="component" value="Unassembled WGS sequence"/>
</dbReference>
<evidence type="ECO:0000313" key="5">
    <source>
        <dbReference type="Proteomes" id="UP001596250"/>
    </source>
</evidence>
<dbReference type="Pfam" id="PF14285">
    <property type="entry name" value="DUF4367"/>
    <property type="match status" value="1"/>
</dbReference>
<dbReference type="InterPro" id="IPR025377">
    <property type="entry name" value="DUF4367"/>
</dbReference>
<keyword evidence="2" id="KW-1133">Transmembrane helix</keyword>
<protein>
    <submittedName>
        <fullName evidence="4">DUF4367 domain-containing protein</fullName>
    </submittedName>
</protein>
<organism evidence="4 5">
    <name type="scientific">Marinicrinis lubricantis</name>
    <dbReference type="NCBI Taxonomy" id="2086470"/>
    <lineage>
        <taxon>Bacteria</taxon>
        <taxon>Bacillati</taxon>
        <taxon>Bacillota</taxon>
        <taxon>Bacilli</taxon>
        <taxon>Bacillales</taxon>
        <taxon>Paenibacillaceae</taxon>
    </lineage>
</organism>
<keyword evidence="2" id="KW-0812">Transmembrane</keyword>
<proteinExistence type="predicted"/>
<evidence type="ECO:0000313" key="4">
    <source>
        <dbReference type="EMBL" id="MFC5987500.1"/>
    </source>
</evidence>
<keyword evidence="5" id="KW-1185">Reference proteome</keyword>
<evidence type="ECO:0000259" key="3">
    <source>
        <dbReference type="Pfam" id="PF14285"/>
    </source>
</evidence>
<comment type="caution">
    <text evidence="4">The sequence shown here is derived from an EMBL/GenBank/DDBJ whole genome shotgun (WGS) entry which is preliminary data.</text>
</comment>
<dbReference type="EMBL" id="JBHSQV010000164">
    <property type="protein sequence ID" value="MFC5987500.1"/>
    <property type="molecule type" value="Genomic_DNA"/>
</dbReference>
<name>A0ABW1IR06_9BACL</name>
<accession>A0ABW1IR06</accession>
<feature type="transmembrane region" description="Helical" evidence="2">
    <location>
        <begin position="50"/>
        <end position="70"/>
    </location>
</feature>
<keyword evidence="2" id="KW-0472">Membrane</keyword>
<evidence type="ECO:0000256" key="2">
    <source>
        <dbReference type="SAM" id="Phobius"/>
    </source>
</evidence>